<keyword evidence="3" id="KW-1185">Reference proteome</keyword>
<keyword evidence="2" id="KW-0808">Transferase</keyword>
<feature type="domain" description="Methyltransferase" evidence="1">
    <location>
        <begin position="40"/>
        <end position="147"/>
    </location>
</feature>
<reference evidence="2 3" key="1">
    <citation type="submission" date="2021-12" db="EMBL/GenBank/DDBJ databases">
        <title>Discovery of the Pendulisporaceae a myxobacterial family with distinct sporulation behavior and unique specialized metabolism.</title>
        <authorList>
            <person name="Garcia R."/>
            <person name="Popoff A."/>
            <person name="Bader C.D."/>
            <person name="Loehr J."/>
            <person name="Walesch S."/>
            <person name="Walt C."/>
            <person name="Boldt J."/>
            <person name="Bunk B."/>
            <person name="Haeckl F.J.F.P.J."/>
            <person name="Gunesch A.P."/>
            <person name="Birkelbach J."/>
            <person name="Nuebel U."/>
            <person name="Pietschmann T."/>
            <person name="Bach T."/>
            <person name="Mueller R."/>
        </authorList>
    </citation>
    <scope>NUCLEOTIDE SEQUENCE [LARGE SCALE GENOMIC DNA]</scope>
    <source>
        <strain evidence="2 3">MSr11954</strain>
    </source>
</reference>
<dbReference type="PANTHER" id="PTHR43861:SF1">
    <property type="entry name" value="TRANS-ACONITATE 2-METHYLTRANSFERASE"/>
    <property type="match status" value="1"/>
</dbReference>
<dbReference type="Pfam" id="PF13847">
    <property type="entry name" value="Methyltransf_31"/>
    <property type="match status" value="1"/>
</dbReference>
<accession>A0ABZ2M6G1</accession>
<gene>
    <name evidence="2" type="ORF">LZC94_11735</name>
</gene>
<organism evidence="2 3">
    <name type="scientific">Pendulispora albinea</name>
    <dbReference type="NCBI Taxonomy" id="2741071"/>
    <lineage>
        <taxon>Bacteria</taxon>
        <taxon>Pseudomonadati</taxon>
        <taxon>Myxococcota</taxon>
        <taxon>Myxococcia</taxon>
        <taxon>Myxococcales</taxon>
        <taxon>Sorangiineae</taxon>
        <taxon>Pendulisporaceae</taxon>
        <taxon>Pendulispora</taxon>
    </lineage>
</organism>
<dbReference type="GO" id="GO:0008168">
    <property type="term" value="F:methyltransferase activity"/>
    <property type="evidence" value="ECO:0007669"/>
    <property type="project" value="UniProtKB-KW"/>
</dbReference>
<name>A0ABZ2M6G1_9BACT</name>
<proteinExistence type="predicted"/>
<dbReference type="SUPFAM" id="SSF53335">
    <property type="entry name" value="S-adenosyl-L-methionine-dependent methyltransferases"/>
    <property type="match status" value="1"/>
</dbReference>
<evidence type="ECO:0000313" key="2">
    <source>
        <dbReference type="EMBL" id="WXB17922.1"/>
    </source>
</evidence>
<dbReference type="InterPro" id="IPR025714">
    <property type="entry name" value="Methyltranfer_dom"/>
</dbReference>
<sequence>MSGSEYHLGSDAAELNRLARQGAALAPATRMLLQAAGIGPGMRVLDLGCGAGDVSFAVAELVGPTGSVLGIDRSPEAVVSAKARAKAAGLDAVTFVEGDIHQPAPDGPFDAIVGRLVLMYVPDPAAVLATQATQLRPGGLVAPIEFDMRIAGSLPAVPLVTQLLSWIGETFQRANIAPALGTQLWSVLRKAGLTPRGMIGVQPHFGSDDANGSALLAGIVKSLLPVIERTGVAKAEDIAIETLASRLSADFAAADAVFVHPALLTAWATKG</sequence>
<dbReference type="InterPro" id="IPR029063">
    <property type="entry name" value="SAM-dependent_MTases_sf"/>
</dbReference>
<dbReference type="EMBL" id="CP089984">
    <property type="protein sequence ID" value="WXB17922.1"/>
    <property type="molecule type" value="Genomic_DNA"/>
</dbReference>
<evidence type="ECO:0000313" key="3">
    <source>
        <dbReference type="Proteomes" id="UP001370348"/>
    </source>
</evidence>
<protein>
    <submittedName>
        <fullName evidence="2">Class I SAM-dependent methyltransferase</fullName>
    </submittedName>
</protein>
<dbReference type="Proteomes" id="UP001370348">
    <property type="component" value="Chromosome"/>
</dbReference>
<evidence type="ECO:0000259" key="1">
    <source>
        <dbReference type="Pfam" id="PF13847"/>
    </source>
</evidence>
<dbReference type="PANTHER" id="PTHR43861">
    <property type="entry name" value="TRANS-ACONITATE 2-METHYLTRANSFERASE-RELATED"/>
    <property type="match status" value="1"/>
</dbReference>
<dbReference type="RefSeq" id="WP_394827564.1">
    <property type="nucleotide sequence ID" value="NZ_CP089984.1"/>
</dbReference>
<dbReference type="CDD" id="cd02440">
    <property type="entry name" value="AdoMet_MTases"/>
    <property type="match status" value="1"/>
</dbReference>
<keyword evidence="2" id="KW-0489">Methyltransferase</keyword>
<dbReference type="Gene3D" id="3.40.50.150">
    <property type="entry name" value="Vaccinia Virus protein VP39"/>
    <property type="match status" value="1"/>
</dbReference>
<dbReference type="GO" id="GO:0032259">
    <property type="term" value="P:methylation"/>
    <property type="evidence" value="ECO:0007669"/>
    <property type="project" value="UniProtKB-KW"/>
</dbReference>